<dbReference type="InterPro" id="IPR026467">
    <property type="entry name" value="Ser/Gly_Cys_C_dom"/>
</dbReference>
<sequence>MSVVMGTGTAVAALLIGTSLAALIGFRRRAGREHAERPAVPPPGDPLAVALLAGGTQRLTHTVLFRLHAGGRIVSTKRGHTVQPPRDAGPAEWADAERVLLRRGLGTTLTTAKAHEALTASAAAERLTSRLVADAFLWDAETTRRWRRLALGHGALCVAALFLAIVTGPEPYAPLAVVAVTGFAARYAFARLGRLTPAGRSALKSLRTEYESRNDSHWAALDRPGLHLGTEANGLGVALLGTKAIADAKIRRRINPDGGSNSGGCGGGGCGGGCGG</sequence>
<feature type="transmembrane region" description="Helical" evidence="1">
    <location>
        <begin position="172"/>
        <end position="190"/>
    </location>
</feature>
<dbReference type="NCBIfam" id="TIGR04222">
    <property type="entry name" value="near_uncomplex"/>
    <property type="match status" value="1"/>
</dbReference>
<dbReference type="RefSeq" id="WP_093652394.1">
    <property type="nucleotide sequence ID" value="NZ_FNHI01000002.1"/>
</dbReference>
<keyword evidence="1" id="KW-1133">Transmembrane helix</keyword>
<evidence type="ECO:0000313" key="2">
    <source>
        <dbReference type="EMBL" id="SDL91481.1"/>
    </source>
</evidence>
<reference evidence="3" key="1">
    <citation type="submission" date="2016-10" db="EMBL/GenBank/DDBJ databases">
        <authorList>
            <person name="Varghese N."/>
            <person name="Submissions S."/>
        </authorList>
    </citation>
    <scope>NUCLEOTIDE SEQUENCE [LARGE SCALE GENOMIC DNA]</scope>
    <source>
        <strain evidence="3">CGMCC 4.7042</strain>
    </source>
</reference>
<dbReference type="EMBL" id="FNHI01000002">
    <property type="protein sequence ID" value="SDL91481.1"/>
    <property type="molecule type" value="Genomic_DNA"/>
</dbReference>
<organism evidence="2 3">
    <name type="scientific">Streptomyces wuyuanensis</name>
    <dbReference type="NCBI Taxonomy" id="1196353"/>
    <lineage>
        <taxon>Bacteria</taxon>
        <taxon>Bacillati</taxon>
        <taxon>Actinomycetota</taxon>
        <taxon>Actinomycetes</taxon>
        <taxon>Kitasatosporales</taxon>
        <taxon>Streptomycetaceae</taxon>
        <taxon>Streptomyces</taxon>
    </lineage>
</organism>
<proteinExistence type="predicted"/>
<feature type="transmembrane region" description="Helical" evidence="1">
    <location>
        <begin position="149"/>
        <end position="166"/>
    </location>
</feature>
<keyword evidence="3" id="KW-1185">Reference proteome</keyword>
<keyword evidence="1" id="KW-0472">Membrane</keyword>
<dbReference type="AlphaFoldDB" id="A0A1G9NYP1"/>
<evidence type="ECO:0000313" key="3">
    <source>
        <dbReference type="Proteomes" id="UP000199063"/>
    </source>
</evidence>
<accession>A0A1G9NYP1</accession>
<evidence type="ECO:0000256" key="1">
    <source>
        <dbReference type="SAM" id="Phobius"/>
    </source>
</evidence>
<feature type="transmembrane region" description="Helical" evidence="1">
    <location>
        <begin position="6"/>
        <end position="26"/>
    </location>
</feature>
<gene>
    <name evidence="2" type="ORF">SAMN05444921_102176</name>
</gene>
<dbReference type="Proteomes" id="UP000199063">
    <property type="component" value="Unassembled WGS sequence"/>
</dbReference>
<dbReference type="GeneID" id="40828126"/>
<protein>
    <submittedName>
        <fullName evidence="2">TIGR04222 domain-containing protein</fullName>
    </submittedName>
</protein>
<keyword evidence="1" id="KW-0812">Transmembrane</keyword>
<name>A0A1G9NYP1_9ACTN</name>